<evidence type="ECO:0000256" key="3">
    <source>
        <dbReference type="ARBA" id="ARBA00023082"/>
    </source>
</evidence>
<evidence type="ECO:0000256" key="5">
    <source>
        <dbReference type="ARBA" id="ARBA00023163"/>
    </source>
</evidence>
<name>A0A9Y2MU53_9PSEU</name>
<dbReference type="Proteomes" id="UP001236014">
    <property type="component" value="Chromosome"/>
</dbReference>
<evidence type="ECO:0000256" key="2">
    <source>
        <dbReference type="ARBA" id="ARBA00023015"/>
    </source>
</evidence>
<organism evidence="7 8">
    <name type="scientific">Amycolatopsis carbonis</name>
    <dbReference type="NCBI Taxonomy" id="715471"/>
    <lineage>
        <taxon>Bacteria</taxon>
        <taxon>Bacillati</taxon>
        <taxon>Actinomycetota</taxon>
        <taxon>Actinomycetes</taxon>
        <taxon>Pseudonocardiales</taxon>
        <taxon>Pseudonocardiaceae</taxon>
        <taxon>Amycolatopsis</taxon>
    </lineage>
</organism>
<dbReference type="AlphaFoldDB" id="A0A9Y2MU53"/>
<dbReference type="PANTHER" id="PTHR43133:SF8">
    <property type="entry name" value="RNA POLYMERASE SIGMA FACTOR HI_1459-RELATED"/>
    <property type="match status" value="1"/>
</dbReference>
<dbReference type="NCBIfam" id="TIGR02937">
    <property type="entry name" value="sigma70-ECF"/>
    <property type="match status" value="1"/>
</dbReference>
<evidence type="ECO:0000259" key="6">
    <source>
        <dbReference type="Pfam" id="PF04542"/>
    </source>
</evidence>
<dbReference type="InterPro" id="IPR013325">
    <property type="entry name" value="RNA_pol_sigma_r2"/>
</dbReference>
<keyword evidence="4" id="KW-0238">DNA-binding</keyword>
<proteinExistence type="inferred from homology"/>
<evidence type="ECO:0000313" key="7">
    <source>
        <dbReference type="EMBL" id="WIX81415.1"/>
    </source>
</evidence>
<dbReference type="InterPro" id="IPR013324">
    <property type="entry name" value="RNA_pol_sigma_r3/r4-like"/>
</dbReference>
<dbReference type="GO" id="GO:0003677">
    <property type="term" value="F:DNA binding"/>
    <property type="evidence" value="ECO:0007669"/>
    <property type="project" value="UniProtKB-KW"/>
</dbReference>
<sequence>MAEDGELRRISNLVVRVVAADPGLRGDAEDACQAAWAEFLGRPDTVRDHSRLGAWLTTVARRHAIRAVSRRARSAEVEAAVAPAGAAESPEAAALDNDVAIALWRTVDSLPDRHRRLVWLLAHRPELSVREVAAELGISPSSLGKVRSRCLAVLRYRLTAQGYTYP</sequence>
<dbReference type="SUPFAM" id="SSF88946">
    <property type="entry name" value="Sigma2 domain of RNA polymerase sigma factors"/>
    <property type="match status" value="1"/>
</dbReference>
<evidence type="ECO:0000256" key="1">
    <source>
        <dbReference type="ARBA" id="ARBA00010641"/>
    </source>
</evidence>
<keyword evidence="5" id="KW-0804">Transcription</keyword>
<dbReference type="Gene3D" id="1.10.10.10">
    <property type="entry name" value="Winged helix-like DNA-binding domain superfamily/Winged helix DNA-binding domain"/>
    <property type="match status" value="1"/>
</dbReference>
<protein>
    <submittedName>
        <fullName evidence="7">Sigma-70 family RNA polymerase sigma factor</fullName>
    </submittedName>
</protein>
<dbReference type="InterPro" id="IPR014284">
    <property type="entry name" value="RNA_pol_sigma-70_dom"/>
</dbReference>
<dbReference type="KEGG" id="acab:QRX50_11965"/>
<feature type="domain" description="RNA polymerase sigma-70 region 2" evidence="6">
    <location>
        <begin position="14"/>
        <end position="73"/>
    </location>
</feature>
<evidence type="ECO:0000313" key="8">
    <source>
        <dbReference type="Proteomes" id="UP001236014"/>
    </source>
</evidence>
<dbReference type="GO" id="GO:0016987">
    <property type="term" value="F:sigma factor activity"/>
    <property type="evidence" value="ECO:0007669"/>
    <property type="project" value="UniProtKB-KW"/>
</dbReference>
<keyword evidence="8" id="KW-1185">Reference proteome</keyword>
<dbReference type="InterPro" id="IPR039425">
    <property type="entry name" value="RNA_pol_sigma-70-like"/>
</dbReference>
<dbReference type="PANTHER" id="PTHR43133">
    <property type="entry name" value="RNA POLYMERASE ECF-TYPE SIGMA FACTO"/>
    <property type="match status" value="1"/>
</dbReference>
<dbReference type="Pfam" id="PF04542">
    <property type="entry name" value="Sigma70_r2"/>
    <property type="match status" value="1"/>
</dbReference>
<comment type="similarity">
    <text evidence="1">Belongs to the sigma-70 factor family. ECF subfamily.</text>
</comment>
<keyword evidence="3" id="KW-0731">Sigma factor</keyword>
<evidence type="ECO:0000256" key="4">
    <source>
        <dbReference type="ARBA" id="ARBA00023125"/>
    </source>
</evidence>
<reference evidence="7 8" key="1">
    <citation type="submission" date="2023-06" db="EMBL/GenBank/DDBJ databases">
        <authorList>
            <person name="Oyuntsetseg B."/>
            <person name="Kim S.B."/>
        </authorList>
    </citation>
    <scope>NUCLEOTIDE SEQUENCE [LARGE SCALE GENOMIC DNA]</scope>
    <source>
        <strain evidence="7 8">2-15</strain>
    </source>
</reference>
<accession>A0A9Y2MU53</accession>
<dbReference type="InterPro" id="IPR036388">
    <property type="entry name" value="WH-like_DNA-bd_sf"/>
</dbReference>
<keyword evidence="2" id="KW-0805">Transcription regulation</keyword>
<dbReference type="Gene3D" id="1.10.1740.10">
    <property type="match status" value="1"/>
</dbReference>
<dbReference type="RefSeq" id="WP_285972011.1">
    <property type="nucleotide sequence ID" value="NZ_CP127294.1"/>
</dbReference>
<dbReference type="GO" id="GO:0006352">
    <property type="term" value="P:DNA-templated transcription initiation"/>
    <property type="evidence" value="ECO:0007669"/>
    <property type="project" value="InterPro"/>
</dbReference>
<dbReference type="InterPro" id="IPR007627">
    <property type="entry name" value="RNA_pol_sigma70_r2"/>
</dbReference>
<dbReference type="SUPFAM" id="SSF88659">
    <property type="entry name" value="Sigma3 and sigma4 domains of RNA polymerase sigma factors"/>
    <property type="match status" value="1"/>
</dbReference>
<gene>
    <name evidence="7" type="ORF">QRX50_11965</name>
</gene>
<dbReference type="EMBL" id="CP127294">
    <property type="protein sequence ID" value="WIX81415.1"/>
    <property type="molecule type" value="Genomic_DNA"/>
</dbReference>